<evidence type="ECO:0008006" key="4">
    <source>
        <dbReference type="Google" id="ProtNLM"/>
    </source>
</evidence>
<dbReference type="RefSeq" id="WP_010490338.1">
    <property type="nucleotide sequence ID" value="NZ_AZCT01000002.1"/>
</dbReference>
<feature type="transmembrane region" description="Helical" evidence="1">
    <location>
        <begin position="9"/>
        <end position="33"/>
    </location>
</feature>
<keyword evidence="1" id="KW-1133">Transmembrane helix</keyword>
<accession>A0A0R1EV25</accession>
<reference evidence="2 3" key="1">
    <citation type="journal article" date="2015" name="Genome Announc.">
        <title>Expanding the biotechnology potential of lactobacilli through comparative genomics of 213 strains and associated genera.</title>
        <authorList>
            <person name="Sun Z."/>
            <person name="Harris H.M."/>
            <person name="McCann A."/>
            <person name="Guo C."/>
            <person name="Argimon S."/>
            <person name="Zhang W."/>
            <person name="Yang X."/>
            <person name="Jeffery I.B."/>
            <person name="Cooney J.C."/>
            <person name="Kagawa T.F."/>
            <person name="Liu W."/>
            <person name="Song Y."/>
            <person name="Salvetti E."/>
            <person name="Wrobel A."/>
            <person name="Rasinkangas P."/>
            <person name="Parkhill J."/>
            <person name="Rea M.C."/>
            <person name="O'Sullivan O."/>
            <person name="Ritari J."/>
            <person name="Douillard F.P."/>
            <person name="Paul Ross R."/>
            <person name="Yang R."/>
            <person name="Briner A.E."/>
            <person name="Felis G.E."/>
            <person name="de Vos W.M."/>
            <person name="Barrangou R."/>
            <person name="Klaenhammer T.R."/>
            <person name="Caufield P.W."/>
            <person name="Cui Y."/>
            <person name="Zhang H."/>
            <person name="O'Toole P.W."/>
        </authorList>
    </citation>
    <scope>NUCLEOTIDE SEQUENCE [LARGE SCALE GENOMIC DNA]</scope>
    <source>
        <strain evidence="2 3">DSM 20178</strain>
    </source>
</reference>
<keyword evidence="1" id="KW-0812">Transmembrane</keyword>
<organism evidence="2 3">
    <name type="scientific">Lacticaseibacillus zeae DSM 20178 = KCTC 3804</name>
    <dbReference type="NCBI Taxonomy" id="1423816"/>
    <lineage>
        <taxon>Bacteria</taxon>
        <taxon>Bacillati</taxon>
        <taxon>Bacillota</taxon>
        <taxon>Bacilli</taxon>
        <taxon>Lactobacillales</taxon>
        <taxon>Lactobacillaceae</taxon>
        <taxon>Lacticaseibacillus</taxon>
    </lineage>
</organism>
<name>A0A0R1EV25_LACZE</name>
<comment type="caution">
    <text evidence="2">The sequence shown here is derived from an EMBL/GenBank/DDBJ whole genome shotgun (WGS) entry which is preliminary data.</text>
</comment>
<feature type="transmembrane region" description="Helical" evidence="1">
    <location>
        <begin position="53"/>
        <end position="71"/>
    </location>
</feature>
<dbReference type="AlphaFoldDB" id="A0A0R1EV25"/>
<dbReference type="EMBL" id="AZCT01000002">
    <property type="protein sequence ID" value="KRK13225.1"/>
    <property type="molecule type" value="Genomic_DNA"/>
</dbReference>
<evidence type="ECO:0000256" key="1">
    <source>
        <dbReference type="SAM" id="Phobius"/>
    </source>
</evidence>
<sequence>MKQNLIQSLWFIFLLFLAFVVPVFGLLPAIYLWTTMKKVPDLAAMRGWTMGALVVQGCYVLALVLIFLFFVPA</sequence>
<protein>
    <recommendedName>
        <fullName evidence="4">DUF4190 domain-containing protein</fullName>
    </recommendedName>
</protein>
<gene>
    <name evidence="2" type="ORF">FD51_GL001425</name>
</gene>
<proteinExistence type="predicted"/>
<evidence type="ECO:0000313" key="2">
    <source>
        <dbReference type="EMBL" id="KRK13225.1"/>
    </source>
</evidence>
<dbReference type="Proteomes" id="UP000051984">
    <property type="component" value="Unassembled WGS sequence"/>
</dbReference>
<dbReference type="PATRIC" id="fig|1423816.3.peg.1486"/>
<keyword evidence="1" id="KW-0472">Membrane</keyword>
<evidence type="ECO:0000313" key="3">
    <source>
        <dbReference type="Proteomes" id="UP000051984"/>
    </source>
</evidence>
<dbReference type="eggNOG" id="ENOG5032BQX">
    <property type="taxonomic scope" value="Bacteria"/>
</dbReference>